<dbReference type="AlphaFoldDB" id="A0ABD4DQX1"/>
<accession>A0ABD4DQX1</accession>
<sequence length="86" mass="9977">MKNSILTKEHTSVSLDAIREIHEKNKQLLSLGYISKIEFLENNLILINELSNFDSKPSIKLDSAIDEFSIVRFRLRMQLLKNTSKN</sequence>
<name>A0ABD4DQX1_ELIMR</name>
<dbReference type="EMBL" id="LNOI01000001">
    <property type="protein sequence ID" value="KUY20905.1"/>
    <property type="molecule type" value="Genomic_DNA"/>
</dbReference>
<dbReference type="Proteomes" id="UP000064412">
    <property type="component" value="Unassembled WGS sequence"/>
</dbReference>
<evidence type="ECO:0000313" key="2">
    <source>
        <dbReference type="Proteomes" id="UP000064412"/>
    </source>
</evidence>
<gene>
    <name evidence="1" type="ORF">ATB95_08385</name>
</gene>
<evidence type="ECO:0000313" key="1">
    <source>
        <dbReference type="EMBL" id="KUY20905.1"/>
    </source>
</evidence>
<protein>
    <submittedName>
        <fullName evidence="1">Uncharacterized protein</fullName>
    </submittedName>
</protein>
<organism evidence="1 2">
    <name type="scientific">Elizabethkingia miricola</name>
    <name type="common">Chryseobacterium miricola</name>
    <dbReference type="NCBI Taxonomy" id="172045"/>
    <lineage>
        <taxon>Bacteria</taxon>
        <taxon>Pseudomonadati</taxon>
        <taxon>Bacteroidota</taxon>
        <taxon>Flavobacteriia</taxon>
        <taxon>Flavobacteriales</taxon>
        <taxon>Weeksellaceae</taxon>
        <taxon>Elizabethkingia</taxon>
    </lineage>
</organism>
<dbReference type="RefSeq" id="WP_059344539.1">
    <property type="nucleotide sequence ID" value="NZ_FTQX01000016.1"/>
</dbReference>
<comment type="caution">
    <text evidence="1">The sequence shown here is derived from an EMBL/GenBank/DDBJ whole genome shotgun (WGS) entry which is preliminary data.</text>
</comment>
<reference evidence="1 2" key="1">
    <citation type="submission" date="2015-11" db="EMBL/GenBank/DDBJ databases">
        <authorList>
            <person name="Nicholson A.C."/>
            <person name="Humrighouse B.W."/>
            <person name="Graziano J."/>
            <person name="Lasker B."/>
            <person name="Whitney A.M."/>
            <person name="Mcquiston J.R."/>
        </authorList>
    </citation>
    <scope>NUCLEOTIDE SEQUENCE [LARGE SCALE GENOMIC DNA]</scope>
    <source>
        <strain evidence="1 2">G4071</strain>
    </source>
</reference>
<proteinExistence type="predicted"/>